<dbReference type="AlphaFoldDB" id="A0AAE1U9J4"/>
<protein>
    <submittedName>
        <fullName evidence="2">Uncharacterized protein</fullName>
    </submittedName>
</protein>
<organism evidence="2 3">
    <name type="scientific">Petrolisthes manimaculis</name>
    <dbReference type="NCBI Taxonomy" id="1843537"/>
    <lineage>
        <taxon>Eukaryota</taxon>
        <taxon>Metazoa</taxon>
        <taxon>Ecdysozoa</taxon>
        <taxon>Arthropoda</taxon>
        <taxon>Crustacea</taxon>
        <taxon>Multicrustacea</taxon>
        <taxon>Malacostraca</taxon>
        <taxon>Eumalacostraca</taxon>
        <taxon>Eucarida</taxon>
        <taxon>Decapoda</taxon>
        <taxon>Pleocyemata</taxon>
        <taxon>Anomura</taxon>
        <taxon>Galatheoidea</taxon>
        <taxon>Porcellanidae</taxon>
        <taxon>Petrolisthes</taxon>
    </lineage>
</organism>
<evidence type="ECO:0000313" key="2">
    <source>
        <dbReference type="EMBL" id="KAK4315558.1"/>
    </source>
</evidence>
<reference evidence="2" key="1">
    <citation type="submission" date="2023-11" db="EMBL/GenBank/DDBJ databases">
        <title>Genome assemblies of two species of porcelain crab, Petrolisthes cinctipes and Petrolisthes manimaculis (Anomura: Porcellanidae).</title>
        <authorList>
            <person name="Angst P."/>
        </authorList>
    </citation>
    <scope>NUCLEOTIDE SEQUENCE</scope>
    <source>
        <strain evidence="2">PB745_02</strain>
        <tissue evidence="2">Gill</tissue>
    </source>
</reference>
<feature type="region of interest" description="Disordered" evidence="1">
    <location>
        <begin position="1"/>
        <end position="43"/>
    </location>
</feature>
<sequence length="98" mass="10860">MRVEKDQGLGMRVENDQGLGMKGEKDQGLGMGVENDQGFGDEGGERSGIEIFIVKEWFDQQENLQLLELPSCDVIRLNIFGPTWLTAGSPTESELRTS</sequence>
<comment type="caution">
    <text evidence="2">The sequence shown here is derived from an EMBL/GenBank/DDBJ whole genome shotgun (WGS) entry which is preliminary data.</text>
</comment>
<gene>
    <name evidence="2" type="ORF">Pmani_013249</name>
</gene>
<proteinExistence type="predicted"/>
<dbReference type="Proteomes" id="UP001292094">
    <property type="component" value="Unassembled WGS sequence"/>
</dbReference>
<dbReference type="EMBL" id="JAWZYT010001108">
    <property type="protein sequence ID" value="KAK4315558.1"/>
    <property type="molecule type" value="Genomic_DNA"/>
</dbReference>
<keyword evidence="3" id="KW-1185">Reference proteome</keyword>
<name>A0AAE1U9J4_9EUCA</name>
<evidence type="ECO:0000313" key="3">
    <source>
        <dbReference type="Proteomes" id="UP001292094"/>
    </source>
</evidence>
<evidence type="ECO:0000256" key="1">
    <source>
        <dbReference type="SAM" id="MobiDB-lite"/>
    </source>
</evidence>
<accession>A0AAE1U9J4</accession>